<name>A0AAJ7PB20_9ACAR</name>
<sequence length="236" mass="27442">MSFCGTRKNTISPAPIRLHERECGIDDCHCPALEFVDRYKYLGLIVQADLKSTGHVEKIVSRARSGVAILARLRGCCSMKLKKAVYHALIESHVNFMLSIYGGTHNQLIAKIERLQRKDLRFICNSSWDASCAPLYERTKISTIQELYVKSLVRLMYSRMPTLERPSHEYPTRFSEERCLSIPKLRKDFSRRSALWNFIRLYNKLPTNLRKLFESQTNVDRKKCQKQIKELGITLK</sequence>
<evidence type="ECO:0000313" key="2">
    <source>
        <dbReference type="RefSeq" id="XP_018497592.1"/>
    </source>
</evidence>
<organism evidence="1 2">
    <name type="scientific">Galendromus occidentalis</name>
    <name type="common">western predatory mite</name>
    <dbReference type="NCBI Taxonomy" id="34638"/>
    <lineage>
        <taxon>Eukaryota</taxon>
        <taxon>Metazoa</taxon>
        <taxon>Ecdysozoa</taxon>
        <taxon>Arthropoda</taxon>
        <taxon>Chelicerata</taxon>
        <taxon>Arachnida</taxon>
        <taxon>Acari</taxon>
        <taxon>Parasitiformes</taxon>
        <taxon>Mesostigmata</taxon>
        <taxon>Gamasina</taxon>
        <taxon>Phytoseioidea</taxon>
        <taxon>Phytoseiidae</taxon>
        <taxon>Typhlodrominae</taxon>
        <taxon>Galendromus</taxon>
    </lineage>
</organism>
<evidence type="ECO:0000313" key="1">
    <source>
        <dbReference type="Proteomes" id="UP000694867"/>
    </source>
</evidence>
<protein>
    <submittedName>
        <fullName evidence="2">Uncharacterized protein LOC108865240</fullName>
    </submittedName>
</protein>
<gene>
    <name evidence="2" type="primary">LOC108865240</name>
</gene>
<reference evidence="2" key="1">
    <citation type="submission" date="2025-08" db="UniProtKB">
        <authorList>
            <consortium name="RefSeq"/>
        </authorList>
    </citation>
    <scope>IDENTIFICATION</scope>
</reference>
<dbReference type="RefSeq" id="XP_018497592.1">
    <property type="nucleotide sequence ID" value="XM_018642076.1"/>
</dbReference>
<dbReference type="Proteomes" id="UP000694867">
    <property type="component" value="Unplaced"/>
</dbReference>
<proteinExistence type="predicted"/>
<dbReference type="GeneID" id="108865240"/>
<dbReference type="AlphaFoldDB" id="A0AAJ7PB20"/>
<accession>A0AAJ7PB20</accession>
<dbReference type="KEGG" id="goe:108865240"/>
<keyword evidence="1" id="KW-1185">Reference proteome</keyword>